<evidence type="ECO:0000313" key="2">
    <source>
        <dbReference type="EMBL" id="NYJ07001.1"/>
    </source>
</evidence>
<organism evidence="2 3">
    <name type="scientific">Petropleomorpha daqingensis</name>
    <dbReference type="NCBI Taxonomy" id="2026353"/>
    <lineage>
        <taxon>Bacteria</taxon>
        <taxon>Bacillati</taxon>
        <taxon>Actinomycetota</taxon>
        <taxon>Actinomycetes</taxon>
        <taxon>Geodermatophilales</taxon>
        <taxon>Geodermatophilaceae</taxon>
        <taxon>Petropleomorpha</taxon>
    </lineage>
</organism>
<sequence length="195" mass="20384">MTGEHLRRAAVAAREVFAGADPAAPVPIMGSDVARVAGHLVTVLVWYAQDLAAGPEETGAIEVRALPDAGLPVLLRQLDAAATVLARTVDGAGPDERGWHDWGIADASGFAGMGCAELLVHAGDVAVALELPWTPPAELADAVLARLFPWVPADGDPAAALRWATGRTTLPGREPVSTWRWHCAPLEEWDGAVPS</sequence>
<accession>A0A853CIL0</accession>
<evidence type="ECO:0000313" key="3">
    <source>
        <dbReference type="Proteomes" id="UP000541969"/>
    </source>
</evidence>
<dbReference type="EMBL" id="JACBZT010000001">
    <property type="protein sequence ID" value="NYJ07001.1"/>
    <property type="molecule type" value="Genomic_DNA"/>
</dbReference>
<proteinExistence type="predicted"/>
<protein>
    <recommendedName>
        <fullName evidence="1">Mycothiol-dependent maleylpyruvate isomerase metal-binding domain-containing protein</fullName>
    </recommendedName>
</protein>
<dbReference type="InterPro" id="IPR024344">
    <property type="entry name" value="MDMPI_metal-binding"/>
</dbReference>
<evidence type="ECO:0000259" key="1">
    <source>
        <dbReference type="Pfam" id="PF11716"/>
    </source>
</evidence>
<dbReference type="Pfam" id="PF11716">
    <property type="entry name" value="MDMPI_N"/>
    <property type="match status" value="1"/>
</dbReference>
<keyword evidence="3" id="KW-1185">Reference proteome</keyword>
<dbReference type="RefSeq" id="WP_179718513.1">
    <property type="nucleotide sequence ID" value="NZ_JACBZT010000001.1"/>
</dbReference>
<dbReference type="AlphaFoldDB" id="A0A853CIL0"/>
<feature type="domain" description="Mycothiol-dependent maleylpyruvate isomerase metal-binding" evidence="1">
    <location>
        <begin position="6"/>
        <end position="126"/>
    </location>
</feature>
<name>A0A853CIL0_9ACTN</name>
<dbReference type="GO" id="GO:0046872">
    <property type="term" value="F:metal ion binding"/>
    <property type="evidence" value="ECO:0007669"/>
    <property type="project" value="InterPro"/>
</dbReference>
<dbReference type="Proteomes" id="UP000541969">
    <property type="component" value="Unassembled WGS sequence"/>
</dbReference>
<comment type="caution">
    <text evidence="2">The sequence shown here is derived from an EMBL/GenBank/DDBJ whole genome shotgun (WGS) entry which is preliminary data.</text>
</comment>
<reference evidence="2 3" key="1">
    <citation type="submission" date="2020-07" db="EMBL/GenBank/DDBJ databases">
        <title>Sequencing the genomes of 1000 actinobacteria strains.</title>
        <authorList>
            <person name="Klenk H.-P."/>
        </authorList>
    </citation>
    <scope>NUCLEOTIDE SEQUENCE [LARGE SCALE GENOMIC DNA]</scope>
    <source>
        <strain evidence="2 3">DSM 104001</strain>
    </source>
</reference>
<gene>
    <name evidence="2" type="ORF">GGQ55_003279</name>
</gene>